<reference evidence="2 3" key="1">
    <citation type="journal article" date="2007" name="Int. J. Syst. Evol. Microbiol.">
        <title>Description of Pelomonas aquatica sp. nov. and Pelomonas puraquae sp. nov., isolated from industrial and haemodialysis water.</title>
        <authorList>
            <person name="Gomila M."/>
            <person name="Bowien B."/>
            <person name="Falsen E."/>
            <person name="Moore E.R."/>
            <person name="Lalucat J."/>
        </authorList>
    </citation>
    <scope>NUCLEOTIDE SEQUENCE [LARGE SCALE GENOMIC DNA]</scope>
    <source>
        <strain evidence="2 3">CCUG 52769</strain>
    </source>
</reference>
<dbReference type="AlphaFoldDB" id="A0A254MZS5"/>
<feature type="transmembrane region" description="Helical" evidence="1">
    <location>
        <begin position="26"/>
        <end position="47"/>
    </location>
</feature>
<organism evidence="2 3">
    <name type="scientific">Roseateles puraquae</name>
    <dbReference type="NCBI Taxonomy" id="431059"/>
    <lineage>
        <taxon>Bacteria</taxon>
        <taxon>Pseudomonadati</taxon>
        <taxon>Pseudomonadota</taxon>
        <taxon>Betaproteobacteria</taxon>
        <taxon>Burkholderiales</taxon>
        <taxon>Sphaerotilaceae</taxon>
        <taxon>Roseateles</taxon>
    </lineage>
</organism>
<dbReference type="RefSeq" id="WP_088486071.1">
    <property type="nucleotide sequence ID" value="NZ_NISI01000018.1"/>
</dbReference>
<feature type="transmembrane region" description="Helical" evidence="1">
    <location>
        <begin position="131"/>
        <end position="159"/>
    </location>
</feature>
<evidence type="ECO:0000256" key="1">
    <source>
        <dbReference type="SAM" id="Phobius"/>
    </source>
</evidence>
<protein>
    <submittedName>
        <fullName evidence="2">Uncharacterized protein</fullName>
    </submittedName>
</protein>
<keyword evidence="1" id="KW-0812">Transmembrane</keyword>
<dbReference type="OrthoDB" id="8592519at2"/>
<sequence>MSTPNPYAPPKADVLDLPQHEAAPPLWNPNAAASWSLLFSPIFGAWLHMKNWQAMGETEKAATSKTWLVTVTVFLILLVLISVALPESKGVDALARFGGFGLLIAWYYQIGKSQNAFVLARYGKDYPRKGWLKPLGLALLAWVAFFLVAVVIGVIAGVASGQG</sequence>
<proteinExistence type="predicted"/>
<evidence type="ECO:0000313" key="2">
    <source>
        <dbReference type="EMBL" id="OWR00488.1"/>
    </source>
</evidence>
<comment type="caution">
    <text evidence="2">The sequence shown here is derived from an EMBL/GenBank/DDBJ whole genome shotgun (WGS) entry which is preliminary data.</text>
</comment>
<name>A0A254MZS5_9BURK</name>
<gene>
    <name evidence="2" type="ORF">CDO81_25440</name>
</gene>
<dbReference type="EMBL" id="NISI01000018">
    <property type="protein sequence ID" value="OWR00488.1"/>
    <property type="molecule type" value="Genomic_DNA"/>
</dbReference>
<accession>A0A254MZS5</accession>
<dbReference type="Proteomes" id="UP000197446">
    <property type="component" value="Unassembled WGS sequence"/>
</dbReference>
<keyword evidence="1" id="KW-1133">Transmembrane helix</keyword>
<keyword evidence="1" id="KW-0472">Membrane</keyword>
<feature type="transmembrane region" description="Helical" evidence="1">
    <location>
        <begin position="91"/>
        <end position="110"/>
    </location>
</feature>
<feature type="transmembrane region" description="Helical" evidence="1">
    <location>
        <begin position="67"/>
        <end position="85"/>
    </location>
</feature>
<keyword evidence="3" id="KW-1185">Reference proteome</keyword>
<evidence type="ECO:0000313" key="3">
    <source>
        <dbReference type="Proteomes" id="UP000197446"/>
    </source>
</evidence>